<dbReference type="AlphaFoldDB" id="A0A9W4CDW8"/>
<feature type="coiled-coil region" evidence="1">
    <location>
        <begin position="285"/>
        <end position="378"/>
    </location>
</feature>
<dbReference type="InterPro" id="IPR027417">
    <property type="entry name" value="P-loop_NTPase"/>
</dbReference>
<dbReference type="KEGG" id="ppsu:NO713_00122"/>
<feature type="domain" description="ATPase dynein-related AAA" evidence="2">
    <location>
        <begin position="444"/>
        <end position="595"/>
    </location>
</feature>
<dbReference type="EMBL" id="LR882967">
    <property type="protein sequence ID" value="CAD5912329.1"/>
    <property type="molecule type" value="Genomic_DNA"/>
</dbReference>
<sequence>MRKNIWANLPKDILLVGVLSVGMGTAASVVFPGGGLGTPLMGSTAGALVGTAVSSKQKEQELKRSLQDSQAQKDKDYQLSLQDLSKRKDQEYQFRLQALEKQLDTQRNWQEYQTKLIRLKDQVESLEQKQTNLGEVQGKLTQKQSELQEVQEKLTQLNQEKQDLENRVYTLRQNPPNLSELEQLNTQVGQLRLEKSQLEGQITGLQSQNQYLQEIERSLREIQANYIVKNAELQQLIADIAKKQEETKTLEQRTVQLELIRATYDSLSLETQQFETRIKQLRPEIDTLEAEKQRILQAIQNHTLDYQQIERDRQRIRNLSFELREKESQKRELEQIVQELEGQQSVVLGKIQGLKAEKEELQEEINLMKNLRESTENTADFALRSLKDHLWTPNSNPEWNPNPAENVFLDGFMRHLEAKGLAFPRRVVYAFHTSLKVQDISALVILAGISGTGKSELPQRYADFIGAQQLTLAVQPRWDSPQDLQGFYNYVEKKFKPTDLIRGIYQYNHDQAMNNRIVLVLLDEMNLARVEYYFSDFLSKLESRRSSPTFLELDVGSLPISEAQRKLKIPKQFLFVGTMNEDETTQTLSDKVLDRANVLTFGKPKTLQLSKTRTTEGQRPVYVSYSSFEQWFKTPDQNSEVVQKVKDYLDQANNIMESIGHPFAHRVYQAITQYVINYPGVSDSNSEKFRFALVDQFAQKLLPKLRGLMIDDYPEELNKFASLIEQLGDTSLTEAFIKARGSRSRQFEWKGLIYPEEE</sequence>
<dbReference type="GO" id="GO:0005524">
    <property type="term" value="F:ATP binding"/>
    <property type="evidence" value="ECO:0007669"/>
    <property type="project" value="InterPro"/>
</dbReference>
<dbReference type="PANTHER" id="PTHR23159">
    <property type="entry name" value="CENTROSOMAL PROTEIN 2"/>
    <property type="match status" value="1"/>
</dbReference>
<dbReference type="Pfam" id="PF07728">
    <property type="entry name" value="AAA_5"/>
    <property type="match status" value="1"/>
</dbReference>
<evidence type="ECO:0000259" key="2">
    <source>
        <dbReference type="Pfam" id="PF07728"/>
    </source>
</evidence>
<evidence type="ECO:0000313" key="3">
    <source>
        <dbReference type="EMBL" id="CAD5912329.1"/>
    </source>
</evidence>
<dbReference type="RefSeq" id="WP_254172761.1">
    <property type="nucleotide sequence ID" value="NZ_LR882967.1"/>
</dbReference>
<name>A0A9W4CDW8_9CYAN</name>
<dbReference type="Gene3D" id="1.10.287.1490">
    <property type="match status" value="1"/>
</dbReference>
<evidence type="ECO:0000313" key="4">
    <source>
        <dbReference type="Proteomes" id="UP001153719"/>
    </source>
</evidence>
<gene>
    <name evidence="3" type="primary">LANA1</name>
    <name evidence="3" type="ORF">NO713_00122</name>
</gene>
<dbReference type="Gene3D" id="3.40.50.300">
    <property type="entry name" value="P-loop containing nucleotide triphosphate hydrolases"/>
    <property type="match status" value="1"/>
</dbReference>
<organism evidence="3 4">
    <name type="scientific">Planktothrix pseudagardhii</name>
    <dbReference type="NCBI Taxonomy" id="132604"/>
    <lineage>
        <taxon>Bacteria</taxon>
        <taxon>Bacillati</taxon>
        <taxon>Cyanobacteriota</taxon>
        <taxon>Cyanophyceae</taxon>
        <taxon>Oscillatoriophycideae</taxon>
        <taxon>Oscillatoriales</taxon>
        <taxon>Microcoleaceae</taxon>
        <taxon>Planktothrix</taxon>
    </lineage>
</organism>
<protein>
    <submittedName>
        <fullName evidence="3">Protein LANA1</fullName>
    </submittedName>
</protein>
<keyword evidence="4" id="KW-1185">Reference proteome</keyword>
<dbReference type="Proteomes" id="UP001153719">
    <property type="component" value="Chromosome"/>
</dbReference>
<reference evidence="3" key="1">
    <citation type="submission" date="2020-09" db="EMBL/GenBank/DDBJ databases">
        <authorList>
            <person name="Blom J."/>
        </authorList>
    </citation>
    <scope>NUCLEOTIDE SEQUENCE</scope>
    <source>
        <strain evidence="3">No.713</strain>
    </source>
</reference>
<dbReference type="PANTHER" id="PTHR23159:SF31">
    <property type="entry name" value="CENTROSOME-ASSOCIATED PROTEIN CEP250 ISOFORM X1"/>
    <property type="match status" value="1"/>
</dbReference>
<accession>A0A9W4CDW8</accession>
<evidence type="ECO:0000256" key="1">
    <source>
        <dbReference type="SAM" id="Coils"/>
    </source>
</evidence>
<keyword evidence="1" id="KW-0175">Coiled coil</keyword>
<dbReference type="InterPro" id="IPR011704">
    <property type="entry name" value="ATPase_dyneun-rel_AAA"/>
</dbReference>
<proteinExistence type="predicted"/>
<dbReference type="GO" id="GO:0016887">
    <property type="term" value="F:ATP hydrolysis activity"/>
    <property type="evidence" value="ECO:0007669"/>
    <property type="project" value="InterPro"/>
</dbReference>
<feature type="coiled-coil region" evidence="1">
    <location>
        <begin position="109"/>
        <end position="253"/>
    </location>
</feature>
<dbReference type="SUPFAM" id="SSF52540">
    <property type="entry name" value="P-loop containing nucleoside triphosphate hydrolases"/>
    <property type="match status" value="1"/>
</dbReference>